<dbReference type="STRING" id="1349421.OI18_17435"/>
<gene>
    <name evidence="2" type="ORF">OI18_17435</name>
</gene>
<keyword evidence="3" id="KW-1185">Reference proteome</keyword>
<dbReference type="EMBL" id="JSVC01000019">
    <property type="protein sequence ID" value="KIC93532.1"/>
    <property type="molecule type" value="Genomic_DNA"/>
</dbReference>
<evidence type="ECO:0000256" key="1">
    <source>
        <dbReference type="SAM" id="Phobius"/>
    </source>
</evidence>
<dbReference type="Proteomes" id="UP000031408">
    <property type="component" value="Unassembled WGS sequence"/>
</dbReference>
<comment type="caution">
    <text evidence="2">The sequence shown here is derived from an EMBL/GenBank/DDBJ whole genome shotgun (WGS) entry which is preliminary data.</text>
</comment>
<dbReference type="OrthoDB" id="670562at2"/>
<feature type="transmembrane region" description="Helical" evidence="1">
    <location>
        <begin position="43"/>
        <end position="65"/>
    </location>
</feature>
<keyword evidence="1" id="KW-1133">Transmembrane helix</keyword>
<sequence>MEIHLRIIGTLLVMLALVHLYFPRYFDWKRDFSTVSIVNRQMFYVHSFFIAFVVLLMGILCLTSAQELVNTSLGKKICLCLGVFWLARLVIQFFGYSSQLWKGKTFETTIHVVFSIFWTYMSLTFIIAYL</sequence>
<dbReference type="AlphaFoldDB" id="A0A0C1L0L9"/>
<proteinExistence type="predicted"/>
<reference evidence="2 3" key="1">
    <citation type="submission" date="2014-11" db="EMBL/GenBank/DDBJ databases">
        <title>Genome sequence of Flavihumibacter solisilvae 3-3.</title>
        <authorList>
            <person name="Zhou G."/>
            <person name="Li M."/>
            <person name="Wang G."/>
        </authorList>
    </citation>
    <scope>NUCLEOTIDE SEQUENCE [LARGE SCALE GENOMIC DNA]</scope>
    <source>
        <strain evidence="2 3">3-3</strain>
    </source>
</reference>
<protein>
    <submittedName>
        <fullName evidence="2">Uncharacterized protein</fullName>
    </submittedName>
</protein>
<dbReference type="RefSeq" id="WP_039142104.1">
    <property type="nucleotide sequence ID" value="NZ_JSVC01000019.1"/>
</dbReference>
<keyword evidence="1" id="KW-0472">Membrane</keyword>
<evidence type="ECO:0000313" key="3">
    <source>
        <dbReference type="Proteomes" id="UP000031408"/>
    </source>
</evidence>
<feature type="transmembrane region" description="Helical" evidence="1">
    <location>
        <begin position="77"/>
        <end position="96"/>
    </location>
</feature>
<feature type="transmembrane region" description="Helical" evidence="1">
    <location>
        <begin position="108"/>
        <end position="129"/>
    </location>
</feature>
<organism evidence="2 3">
    <name type="scientific">Flavihumibacter solisilvae</name>
    <dbReference type="NCBI Taxonomy" id="1349421"/>
    <lineage>
        <taxon>Bacteria</taxon>
        <taxon>Pseudomonadati</taxon>
        <taxon>Bacteroidota</taxon>
        <taxon>Chitinophagia</taxon>
        <taxon>Chitinophagales</taxon>
        <taxon>Chitinophagaceae</taxon>
        <taxon>Flavihumibacter</taxon>
    </lineage>
</organism>
<accession>A0A0C1L0L9</accession>
<keyword evidence="1" id="KW-0812">Transmembrane</keyword>
<feature type="transmembrane region" description="Helical" evidence="1">
    <location>
        <begin position="7"/>
        <end position="23"/>
    </location>
</feature>
<name>A0A0C1L0L9_9BACT</name>
<evidence type="ECO:0000313" key="2">
    <source>
        <dbReference type="EMBL" id="KIC93532.1"/>
    </source>
</evidence>